<accession>A0AAD8JEY5</accession>
<dbReference type="PANTHER" id="PTHR46741">
    <property type="entry name" value="OS09G0413600 PROTEIN"/>
    <property type="match status" value="1"/>
</dbReference>
<keyword evidence="2" id="KW-1185">Reference proteome</keyword>
<dbReference type="PANTHER" id="PTHR46741:SF2">
    <property type="entry name" value="RIBOSOMAL PROTEIN L34AE"/>
    <property type="match status" value="1"/>
</dbReference>
<name>A0AAD8JEY5_9APIA</name>
<evidence type="ECO:0000313" key="2">
    <source>
        <dbReference type="Proteomes" id="UP001237642"/>
    </source>
</evidence>
<evidence type="ECO:0000313" key="1">
    <source>
        <dbReference type="EMBL" id="KAK1401202.1"/>
    </source>
</evidence>
<sequence length="223" mass="26139">MSNDRASLSISRISALKVSHRFQFTNFNHLRCSLLRPVVKLYKLATGFLQLKDPHQSIPMEKTSAAGITSKLWQNLYIDKSQKHETDPTMKFIKELQSDLELVYVGQMCLSWEILHWQYEMALDLWESDPLPIIREDISNDNKKERMIKRDEYSITIDMLVEIVEESIRIYWRFIRADKNCSSALLKSRKGQIELQDPADSQTLKEVQKDLKRSALIFDHHAL</sequence>
<gene>
    <name evidence="1" type="ORF">POM88_000807</name>
</gene>
<reference evidence="1" key="2">
    <citation type="submission" date="2023-05" db="EMBL/GenBank/DDBJ databases">
        <authorList>
            <person name="Schelkunov M.I."/>
        </authorList>
    </citation>
    <scope>NUCLEOTIDE SEQUENCE</scope>
    <source>
        <strain evidence="1">Hsosn_3</strain>
        <tissue evidence="1">Leaf</tissue>
    </source>
</reference>
<proteinExistence type="predicted"/>
<dbReference type="AlphaFoldDB" id="A0AAD8JEY5"/>
<reference evidence="1" key="1">
    <citation type="submission" date="2023-02" db="EMBL/GenBank/DDBJ databases">
        <title>Genome of toxic invasive species Heracleum sosnowskyi carries increased number of genes despite the absence of recent whole-genome duplications.</title>
        <authorList>
            <person name="Schelkunov M."/>
            <person name="Shtratnikova V."/>
            <person name="Makarenko M."/>
            <person name="Klepikova A."/>
            <person name="Omelchenko D."/>
            <person name="Novikova G."/>
            <person name="Obukhova E."/>
            <person name="Bogdanov V."/>
            <person name="Penin A."/>
            <person name="Logacheva M."/>
        </authorList>
    </citation>
    <scope>NUCLEOTIDE SEQUENCE</scope>
    <source>
        <strain evidence="1">Hsosn_3</strain>
        <tissue evidence="1">Leaf</tissue>
    </source>
</reference>
<dbReference type="InterPro" id="IPR012870">
    <property type="entry name" value="DUF1666"/>
</dbReference>
<comment type="caution">
    <text evidence="1">The sequence shown here is derived from an EMBL/GenBank/DDBJ whole genome shotgun (WGS) entry which is preliminary data.</text>
</comment>
<dbReference type="Proteomes" id="UP001237642">
    <property type="component" value="Unassembled WGS sequence"/>
</dbReference>
<protein>
    <submittedName>
        <fullName evidence="1">Uncharacterized protein</fullName>
    </submittedName>
</protein>
<organism evidence="1 2">
    <name type="scientific">Heracleum sosnowskyi</name>
    <dbReference type="NCBI Taxonomy" id="360622"/>
    <lineage>
        <taxon>Eukaryota</taxon>
        <taxon>Viridiplantae</taxon>
        <taxon>Streptophyta</taxon>
        <taxon>Embryophyta</taxon>
        <taxon>Tracheophyta</taxon>
        <taxon>Spermatophyta</taxon>
        <taxon>Magnoliopsida</taxon>
        <taxon>eudicotyledons</taxon>
        <taxon>Gunneridae</taxon>
        <taxon>Pentapetalae</taxon>
        <taxon>asterids</taxon>
        <taxon>campanulids</taxon>
        <taxon>Apiales</taxon>
        <taxon>Apiaceae</taxon>
        <taxon>Apioideae</taxon>
        <taxon>apioid superclade</taxon>
        <taxon>Tordylieae</taxon>
        <taxon>Tordyliinae</taxon>
        <taxon>Heracleum</taxon>
    </lineage>
</organism>
<dbReference type="EMBL" id="JAUIZM010000001">
    <property type="protein sequence ID" value="KAK1401202.1"/>
    <property type="molecule type" value="Genomic_DNA"/>
</dbReference>
<dbReference type="Pfam" id="PF07891">
    <property type="entry name" value="DUF1666"/>
    <property type="match status" value="2"/>
</dbReference>